<dbReference type="GO" id="GO:0016787">
    <property type="term" value="F:hydrolase activity"/>
    <property type="evidence" value="ECO:0007669"/>
    <property type="project" value="UniProtKB-KW"/>
</dbReference>
<evidence type="ECO:0000313" key="2">
    <source>
        <dbReference type="EMBL" id="GGC47532.1"/>
    </source>
</evidence>
<dbReference type="Proteomes" id="UP000597338">
    <property type="component" value="Unassembled WGS sequence"/>
</dbReference>
<name>A0ABQ1MUY8_9SPHI</name>
<dbReference type="SUPFAM" id="SSF56281">
    <property type="entry name" value="Metallo-hydrolase/oxidoreductase"/>
    <property type="match status" value="1"/>
</dbReference>
<dbReference type="RefSeq" id="WP_188753691.1">
    <property type="nucleotide sequence ID" value="NZ_BMIK01000027.1"/>
</dbReference>
<dbReference type="CDD" id="cd16279">
    <property type="entry name" value="metallo-hydrolase-like_MBL-fold"/>
    <property type="match status" value="1"/>
</dbReference>
<sequence>MTIKFLGTGTSQGIPVIACDCEVCRSPDIRDKRLRSSVLLQLGDKNIVIDTGPDFRYQMLREQVDHLDAILFTHSHKDHIAGLDDVRAFNRQQGKAIDIYATDEVHEALKREFYYAFSAKKYPGVPQLALHEIDSTPFSLFSTEIIPIEVMHYMMPVLGFRVGDFTYITDAKTVSETEIRKIAGTKILVVNALQRDPHISHFTLDEAITFAQRIGAEHTYFTHISHRLGRHEEVQRELPNGISLAYDGLVLNMAH</sequence>
<accession>A0ABQ1MUY8</accession>
<dbReference type="SMART" id="SM00849">
    <property type="entry name" value="Lactamase_B"/>
    <property type="match status" value="1"/>
</dbReference>
<keyword evidence="2" id="KW-0378">Hydrolase</keyword>
<dbReference type="EMBL" id="BMIK01000027">
    <property type="protein sequence ID" value="GGC47532.1"/>
    <property type="molecule type" value="Genomic_DNA"/>
</dbReference>
<gene>
    <name evidence="2" type="ORF">GCM10011386_44630</name>
</gene>
<keyword evidence="3" id="KW-1185">Reference proteome</keyword>
<dbReference type="Gene3D" id="3.60.15.10">
    <property type="entry name" value="Ribonuclease Z/Hydroxyacylglutathione hydrolase-like"/>
    <property type="match status" value="1"/>
</dbReference>
<evidence type="ECO:0000259" key="1">
    <source>
        <dbReference type="SMART" id="SM00849"/>
    </source>
</evidence>
<protein>
    <submittedName>
        <fullName evidence="2">Hydrolase</fullName>
    </submittedName>
</protein>
<dbReference type="InterPro" id="IPR001279">
    <property type="entry name" value="Metallo-B-lactamas"/>
</dbReference>
<dbReference type="PANTHER" id="PTHR42663">
    <property type="entry name" value="HYDROLASE C777.06C-RELATED-RELATED"/>
    <property type="match status" value="1"/>
</dbReference>
<feature type="domain" description="Metallo-beta-lactamase" evidence="1">
    <location>
        <begin position="34"/>
        <end position="223"/>
    </location>
</feature>
<dbReference type="Pfam" id="PF12706">
    <property type="entry name" value="Lactamase_B_2"/>
    <property type="match status" value="1"/>
</dbReference>
<proteinExistence type="predicted"/>
<dbReference type="InterPro" id="IPR036866">
    <property type="entry name" value="RibonucZ/Hydroxyglut_hydro"/>
</dbReference>
<reference evidence="3" key="1">
    <citation type="journal article" date="2019" name="Int. J. Syst. Evol. Microbiol.">
        <title>The Global Catalogue of Microorganisms (GCM) 10K type strain sequencing project: providing services to taxonomists for standard genome sequencing and annotation.</title>
        <authorList>
            <consortium name="The Broad Institute Genomics Platform"/>
            <consortium name="The Broad Institute Genome Sequencing Center for Infectious Disease"/>
            <person name="Wu L."/>
            <person name="Ma J."/>
        </authorList>
    </citation>
    <scope>NUCLEOTIDE SEQUENCE [LARGE SCALE GENOMIC DNA]</scope>
    <source>
        <strain evidence="3">CGMCC 1.15342</strain>
    </source>
</reference>
<dbReference type="PANTHER" id="PTHR42663:SF6">
    <property type="entry name" value="HYDROLASE C777.06C-RELATED"/>
    <property type="match status" value="1"/>
</dbReference>
<evidence type="ECO:0000313" key="3">
    <source>
        <dbReference type="Proteomes" id="UP000597338"/>
    </source>
</evidence>
<comment type="caution">
    <text evidence="2">The sequence shown here is derived from an EMBL/GenBank/DDBJ whole genome shotgun (WGS) entry which is preliminary data.</text>
</comment>
<organism evidence="2 3">
    <name type="scientific">Parapedobacter defluvii</name>
    <dbReference type="NCBI Taxonomy" id="2045106"/>
    <lineage>
        <taxon>Bacteria</taxon>
        <taxon>Pseudomonadati</taxon>
        <taxon>Bacteroidota</taxon>
        <taxon>Sphingobacteriia</taxon>
        <taxon>Sphingobacteriales</taxon>
        <taxon>Sphingobacteriaceae</taxon>
        <taxon>Parapedobacter</taxon>
    </lineage>
</organism>